<evidence type="ECO:0000313" key="2">
    <source>
        <dbReference type="Proteomes" id="UP000428333"/>
    </source>
</evidence>
<dbReference type="PANTHER" id="PTHR31170:SF25">
    <property type="entry name" value="BNAA09G04570D PROTEIN"/>
    <property type="match status" value="1"/>
</dbReference>
<dbReference type="Proteomes" id="UP000428333">
    <property type="component" value="Linkage Group LG05"/>
</dbReference>
<keyword evidence="2" id="KW-1185">Reference proteome</keyword>
<name>A0A6A4LR95_9ERIC</name>
<gene>
    <name evidence="1" type="ORF">C3L33_08344</name>
</gene>
<dbReference type="OrthoDB" id="672127at2759"/>
<protein>
    <submittedName>
        <fullName evidence="1">Uncharacterized protein</fullName>
    </submittedName>
</protein>
<evidence type="ECO:0000313" key="1">
    <source>
        <dbReference type="EMBL" id="KAE9459762.1"/>
    </source>
</evidence>
<organism evidence="1 2">
    <name type="scientific">Rhododendron williamsianum</name>
    <dbReference type="NCBI Taxonomy" id="262921"/>
    <lineage>
        <taxon>Eukaryota</taxon>
        <taxon>Viridiplantae</taxon>
        <taxon>Streptophyta</taxon>
        <taxon>Embryophyta</taxon>
        <taxon>Tracheophyta</taxon>
        <taxon>Spermatophyta</taxon>
        <taxon>Magnoliopsida</taxon>
        <taxon>eudicotyledons</taxon>
        <taxon>Gunneridae</taxon>
        <taxon>Pentapetalae</taxon>
        <taxon>asterids</taxon>
        <taxon>Ericales</taxon>
        <taxon>Ericaceae</taxon>
        <taxon>Ericoideae</taxon>
        <taxon>Rhodoreae</taxon>
        <taxon>Rhododendron</taxon>
    </lineage>
</organism>
<dbReference type="InterPro" id="IPR004158">
    <property type="entry name" value="DUF247_pln"/>
</dbReference>
<feature type="non-terminal residue" evidence="1">
    <location>
        <position position="1"/>
    </location>
</feature>
<dbReference type="AlphaFoldDB" id="A0A6A4LR95"/>
<dbReference type="Pfam" id="PF03140">
    <property type="entry name" value="DUF247"/>
    <property type="match status" value="1"/>
</dbReference>
<proteinExistence type="predicted"/>
<accession>A0A6A4LR95</accession>
<comment type="caution">
    <text evidence="1">The sequence shown here is derived from an EMBL/GenBank/DDBJ whole genome shotgun (WGS) entry which is preliminary data.</text>
</comment>
<sequence length="134" mass="15310">MKIHPTETSRAENAYEDVLQHLTSTISENIAEDAQKTKIFSSACICTVPKYLRKLKESAYTPRLFAINPLHRNEEHLQKPMKHVKMSYTDDLVSQLTMVMKGLELVEKKKAVLQECVAPAEMKKLLDDAKKCYA</sequence>
<dbReference type="PANTHER" id="PTHR31170">
    <property type="entry name" value="BNAC04G53230D PROTEIN"/>
    <property type="match status" value="1"/>
</dbReference>
<reference evidence="1 2" key="1">
    <citation type="journal article" date="2019" name="Genome Biol. Evol.">
        <title>The Rhododendron genome and chromosomal organization provide insight into shared whole-genome duplications across the heath family (Ericaceae).</title>
        <authorList>
            <person name="Soza V.L."/>
            <person name="Lindsley D."/>
            <person name="Waalkes A."/>
            <person name="Ramage E."/>
            <person name="Patwardhan R.P."/>
            <person name="Burton J.N."/>
            <person name="Adey A."/>
            <person name="Kumar A."/>
            <person name="Qiu R."/>
            <person name="Shendure J."/>
            <person name="Hall B."/>
        </authorList>
    </citation>
    <scope>NUCLEOTIDE SEQUENCE [LARGE SCALE GENOMIC DNA]</scope>
    <source>
        <strain evidence="1">RSF 1966-606</strain>
    </source>
</reference>
<dbReference type="EMBL" id="QEFC01001160">
    <property type="protein sequence ID" value="KAE9459762.1"/>
    <property type="molecule type" value="Genomic_DNA"/>
</dbReference>